<keyword evidence="8" id="KW-0969">Cilium</keyword>
<dbReference type="EMBL" id="JARTFS010000013">
    <property type="protein sequence ID" value="MED4402770.1"/>
    <property type="molecule type" value="Genomic_DNA"/>
</dbReference>
<keyword evidence="4 5" id="KW-0975">Bacterial flagellum</keyword>
<dbReference type="Proteomes" id="UP001342826">
    <property type="component" value="Unassembled WGS sequence"/>
</dbReference>
<accession>A0ABU6P070</accession>
<dbReference type="InterPro" id="IPR040026">
    <property type="entry name" value="FliD"/>
</dbReference>
<evidence type="ECO:0000256" key="3">
    <source>
        <dbReference type="ARBA" id="ARBA00023054"/>
    </source>
</evidence>
<protein>
    <recommendedName>
        <fullName evidence="5">Flagellar hook-associated protein 2</fullName>
        <shortName evidence="5">HAP2</shortName>
    </recommendedName>
    <alternativeName>
        <fullName evidence="5">Flagellar cap protein</fullName>
    </alternativeName>
</protein>
<evidence type="ECO:0000256" key="5">
    <source>
        <dbReference type="RuleBase" id="RU362066"/>
    </source>
</evidence>
<evidence type="ECO:0000259" key="7">
    <source>
        <dbReference type="Pfam" id="PF07195"/>
    </source>
</evidence>
<keyword evidence="5" id="KW-0964">Secreted</keyword>
<dbReference type="InterPro" id="IPR010809">
    <property type="entry name" value="FliD_C"/>
</dbReference>
<comment type="similarity">
    <text evidence="1 5">Belongs to the FliD family.</text>
</comment>
<keyword evidence="8" id="KW-0282">Flagellum</keyword>
<keyword evidence="8" id="KW-0966">Cell projection</keyword>
<dbReference type="Pfam" id="PF07195">
    <property type="entry name" value="FliD_C"/>
    <property type="match status" value="1"/>
</dbReference>
<feature type="domain" description="Flagellar hook-associated protein 2 N-terminal" evidence="6">
    <location>
        <begin position="10"/>
        <end position="107"/>
    </location>
</feature>
<dbReference type="Pfam" id="PF02465">
    <property type="entry name" value="FliD_N"/>
    <property type="match status" value="1"/>
</dbReference>
<comment type="subcellular location">
    <subcellularLocation>
        <location evidence="5">Secreted</location>
    </subcellularLocation>
    <subcellularLocation>
        <location evidence="5">Bacterial flagellum</location>
    </subcellularLocation>
</comment>
<keyword evidence="3" id="KW-0175">Coiled coil</keyword>
<gene>
    <name evidence="8" type="primary">fliD</name>
    <name evidence="8" type="ORF">P9271_15805</name>
</gene>
<evidence type="ECO:0000256" key="1">
    <source>
        <dbReference type="ARBA" id="ARBA00009764"/>
    </source>
</evidence>
<dbReference type="InterPro" id="IPR003481">
    <property type="entry name" value="FliD_N"/>
</dbReference>
<sequence>MVQRIGGLASGMDIDSIVKDMMKARSIPLDKLKQKRQVLEWQRDGYREMNSLMMSFRNLTFDMKLSDKYRVRTTSSSNESKVTATAKGSAALSSYNISEIKQLATAATKVNTGSISGGTKIDPSKSLYEARADFDKSSGFGWKTGSVESQTLSAATDGKEFQLTLQDGVKLKNFAASPSVSLDASVKVDGKSYQIVTQSSDLGAGKVLVDESGKLTFFDTIKKGSNIKIDYAATNRVDTFKSSDDPLKEIHLSKGSINGAIKITVDGATYLNNGTGFYKDGDTNNPSFATIDSKGTITFSSQVGAEKEVKVSYEQNYFSFDLTTHTSKGQVDEKIFAEGSDSLTTVLNKISSSNAGVSALYDSHTDRVTLTRKETGNFNGGETDPEIITSSGFLNDVLKFSGAAEQSGKNAIFTINGLKTERSSNTFEMNGVTFTLKDTLATTDPAISVNLSNDSSKVFDNIKSFVEKYNELIDKIQKKIGEERYRSYTPLTDVQREQLSDKQQEQWEEKAKSGLLRRDTLLTGVLSKMRQDFYGVVNNGEIDPKFRQLTSIGITTTADYLSGGKLEIDEAKLRKAIEENPESVEKLFTSNGTNESEKGILTRLYDSLTNGMSRVRERAGTSNSTNEQFAIGKNLKSLGTQISSFEKRLVQIEDRYWRQFTEMEKAIQRANQQSTYLSQQFSF</sequence>
<reference evidence="8 9" key="1">
    <citation type="submission" date="2023-03" db="EMBL/GenBank/DDBJ databases">
        <title>Bacillus Genome Sequencing.</title>
        <authorList>
            <person name="Dunlap C."/>
        </authorList>
    </citation>
    <scope>NUCLEOTIDE SEQUENCE [LARGE SCALE GENOMIC DNA]</scope>
    <source>
        <strain evidence="8 9">NRS-1717</strain>
    </source>
</reference>
<comment type="function">
    <text evidence="5">Required for morphogenesis and for the elongation of the flagellar filament by facilitating polymerization of the flagellin monomers at the tip of growing filament. Forms a capping structure, which prevents flagellin subunits (transported through the central channel of the flagellum) from leaking out without polymerization at the distal end.</text>
</comment>
<dbReference type="RefSeq" id="WP_328015548.1">
    <property type="nucleotide sequence ID" value="NZ_JARTFS010000013.1"/>
</dbReference>
<proteinExistence type="inferred from homology"/>
<evidence type="ECO:0000313" key="9">
    <source>
        <dbReference type="Proteomes" id="UP001342826"/>
    </source>
</evidence>
<organism evidence="8 9">
    <name type="scientific">Metabacillus fastidiosus</name>
    <dbReference type="NCBI Taxonomy" id="1458"/>
    <lineage>
        <taxon>Bacteria</taxon>
        <taxon>Bacillati</taxon>
        <taxon>Bacillota</taxon>
        <taxon>Bacilli</taxon>
        <taxon>Bacillales</taxon>
        <taxon>Bacillaceae</taxon>
        <taxon>Metabacillus</taxon>
    </lineage>
</organism>
<feature type="domain" description="Flagellar hook-associated protein 2 C-terminal" evidence="7">
    <location>
        <begin position="408"/>
        <end position="672"/>
    </location>
</feature>
<keyword evidence="9" id="KW-1185">Reference proteome</keyword>
<dbReference type="PANTHER" id="PTHR30288">
    <property type="entry name" value="FLAGELLAR CAP/ASSEMBLY PROTEIN FLID"/>
    <property type="match status" value="1"/>
</dbReference>
<evidence type="ECO:0000313" key="8">
    <source>
        <dbReference type="EMBL" id="MED4402770.1"/>
    </source>
</evidence>
<dbReference type="PANTHER" id="PTHR30288:SF0">
    <property type="entry name" value="FLAGELLAR HOOK-ASSOCIATED PROTEIN 2"/>
    <property type="match status" value="1"/>
</dbReference>
<name>A0ABU6P070_9BACI</name>
<comment type="caution">
    <text evidence="8">The sequence shown here is derived from an EMBL/GenBank/DDBJ whole genome shotgun (WGS) entry which is preliminary data.</text>
</comment>
<evidence type="ECO:0000256" key="4">
    <source>
        <dbReference type="ARBA" id="ARBA00023143"/>
    </source>
</evidence>
<comment type="subunit">
    <text evidence="2 5">Homopentamer.</text>
</comment>
<evidence type="ECO:0000259" key="6">
    <source>
        <dbReference type="Pfam" id="PF02465"/>
    </source>
</evidence>
<evidence type="ECO:0000256" key="2">
    <source>
        <dbReference type="ARBA" id="ARBA00011255"/>
    </source>
</evidence>